<name>A0A7I9ZP12_9MYCO</name>
<evidence type="ECO:0008006" key="3">
    <source>
        <dbReference type="Google" id="ProtNLM"/>
    </source>
</evidence>
<gene>
    <name evidence="1" type="ORF">MHIP_32830</name>
</gene>
<sequence length="325" mass="36399">MGFEVILTEAVPESLRDELKEVVRFVRAAPLPRDVIQAETDATEYFIPLITDADGRAFAAIYKPAGPIPVVEEVIYLPGGFAPSRRWVALAFERWSESSVDAFPAVADWTQRSEWMTTDERAALGVVDDAQRELIHTTARLESELADARKLLESRHADADRNERRLLTATGDDLVDAVAEALRQLGFEVDDRDAQGARHKLEDLRVVDGGWLALAEVKGYNKGGSTSDLLKLSRFVRTYFKEAQRFPDAKWYVVNQHRVRDPSGRPELLRGQDGDVEEFSADDGLVLDTRELFTLLQACADGRIDRSDARELLKCARGRFQAPAV</sequence>
<dbReference type="AlphaFoldDB" id="A0A7I9ZP12"/>
<evidence type="ECO:0000313" key="1">
    <source>
        <dbReference type="EMBL" id="GFH02800.1"/>
    </source>
</evidence>
<dbReference type="EMBL" id="BLLB01000002">
    <property type="protein sequence ID" value="GFH02800.1"/>
    <property type="molecule type" value="Genomic_DNA"/>
</dbReference>
<protein>
    <recommendedName>
        <fullName evidence="3">Restriction endonuclease</fullName>
    </recommendedName>
</protein>
<proteinExistence type="predicted"/>
<reference evidence="1 2" key="1">
    <citation type="journal article" date="2019" name="Emerg. Microbes Infect.">
        <title>Comprehensive subspecies identification of 175 nontuberculous mycobacteria species based on 7547 genomic profiles.</title>
        <authorList>
            <person name="Matsumoto Y."/>
            <person name="Kinjo T."/>
            <person name="Motooka D."/>
            <person name="Nabeya D."/>
            <person name="Jung N."/>
            <person name="Uechi K."/>
            <person name="Horii T."/>
            <person name="Iida T."/>
            <person name="Fujita J."/>
            <person name="Nakamura S."/>
        </authorList>
    </citation>
    <scope>NUCLEOTIDE SEQUENCE [LARGE SCALE GENOMIC DNA]</scope>
    <source>
        <strain evidence="1 2">JCM 30996</strain>
    </source>
</reference>
<evidence type="ECO:0000313" key="2">
    <source>
        <dbReference type="Proteomes" id="UP000465304"/>
    </source>
</evidence>
<comment type="caution">
    <text evidence="1">The sequence shown here is derived from an EMBL/GenBank/DDBJ whole genome shotgun (WGS) entry which is preliminary data.</text>
</comment>
<keyword evidence="2" id="KW-1185">Reference proteome</keyword>
<accession>A0A7I9ZP12</accession>
<organism evidence="1 2">
    <name type="scientific">Mycolicibacterium hippocampi</name>
    <dbReference type="NCBI Taxonomy" id="659824"/>
    <lineage>
        <taxon>Bacteria</taxon>
        <taxon>Bacillati</taxon>
        <taxon>Actinomycetota</taxon>
        <taxon>Actinomycetes</taxon>
        <taxon>Mycobacteriales</taxon>
        <taxon>Mycobacteriaceae</taxon>
        <taxon>Mycolicibacterium</taxon>
    </lineage>
</organism>
<dbReference type="Proteomes" id="UP000465304">
    <property type="component" value="Unassembled WGS sequence"/>
</dbReference>